<name>A0A8J9SC80_PHATR</name>
<comment type="subcellular location">
    <subcellularLocation>
        <location evidence="1">Membrane</location>
        <topology evidence="1">Single-pass type I membrane protein</topology>
    </subcellularLocation>
</comment>
<keyword evidence="3" id="KW-0812">Transmembrane</keyword>
<reference evidence="9" key="1">
    <citation type="submission" date="2022-02" db="EMBL/GenBank/DDBJ databases">
        <authorList>
            <person name="Giguere J D."/>
        </authorList>
    </citation>
    <scope>NUCLEOTIDE SEQUENCE</scope>
    <source>
        <strain evidence="9">CCAP 1055/1</strain>
    </source>
</reference>
<dbReference type="EMBL" id="OU594944">
    <property type="protein sequence ID" value="CAG9287763.1"/>
    <property type="molecule type" value="Genomic_DNA"/>
</dbReference>
<organism evidence="9">
    <name type="scientific">Phaeodactylum tricornutum</name>
    <name type="common">Diatom</name>
    <dbReference type="NCBI Taxonomy" id="2850"/>
    <lineage>
        <taxon>Eukaryota</taxon>
        <taxon>Sar</taxon>
        <taxon>Stramenopiles</taxon>
        <taxon>Ochrophyta</taxon>
        <taxon>Bacillariophyta</taxon>
        <taxon>Bacillariophyceae</taxon>
        <taxon>Bacillariophycidae</taxon>
        <taxon>Naviculales</taxon>
        <taxon>Phaeodactylaceae</taxon>
        <taxon>Phaeodactylum</taxon>
    </lineage>
</organism>
<feature type="compositionally biased region" description="Basic and acidic residues" evidence="7">
    <location>
        <begin position="80"/>
        <end position="104"/>
    </location>
</feature>
<dbReference type="InterPro" id="IPR009038">
    <property type="entry name" value="GOLD_dom"/>
</dbReference>
<evidence type="ECO:0000256" key="7">
    <source>
        <dbReference type="SAM" id="MobiDB-lite"/>
    </source>
</evidence>
<keyword evidence="5" id="KW-1133">Transmembrane helix</keyword>
<sequence length="268" mass="30958">MAVFVLSGPELLANVQFTGPVASLDTETGIELMQSIEQFDKERHPEAINFIDSVDFEHLTLESEDDEDFEISPVSNDESAAERKQRRAVERKNALEARQRREQQKAMQQRKVRKEGEPYQKTVKAELAGWYRFCIHSSHNQIVVEIDMRKESDFGLNEYGAVMTLEQKEVSDEDRLMDEDSAVMEGIKDEDFDSTKDKLKTLRRLLADIQTKQQQERHRLIVHAATNEHSHSRMVLSSLLETILFMAVTGFQVFTIRRWFKGAPVLGR</sequence>
<proteinExistence type="inferred from homology"/>
<accession>A0A8J9SC80</accession>
<dbReference type="PANTHER" id="PTHR22811">
    <property type="entry name" value="TRANSMEMBRANE EMP24 DOMAIN-CONTAINING PROTEIN"/>
    <property type="match status" value="1"/>
</dbReference>
<evidence type="ECO:0000256" key="5">
    <source>
        <dbReference type="ARBA" id="ARBA00022989"/>
    </source>
</evidence>
<dbReference type="GO" id="GO:0016020">
    <property type="term" value="C:membrane"/>
    <property type="evidence" value="ECO:0007669"/>
    <property type="project" value="UniProtKB-SubCell"/>
</dbReference>
<dbReference type="SMART" id="SM01190">
    <property type="entry name" value="EMP24_GP25L"/>
    <property type="match status" value="1"/>
</dbReference>
<feature type="domain" description="GOLD" evidence="8">
    <location>
        <begin position="58"/>
        <end position="261"/>
    </location>
</feature>
<evidence type="ECO:0000256" key="2">
    <source>
        <dbReference type="ARBA" id="ARBA00007104"/>
    </source>
</evidence>
<keyword evidence="4" id="KW-0732">Signal</keyword>
<evidence type="ECO:0000259" key="8">
    <source>
        <dbReference type="SMART" id="SM01190"/>
    </source>
</evidence>
<keyword evidence="6" id="KW-0472">Membrane</keyword>
<evidence type="ECO:0000313" key="9">
    <source>
        <dbReference type="EMBL" id="CAG9287763.1"/>
    </source>
</evidence>
<dbReference type="InterPro" id="IPR015720">
    <property type="entry name" value="Emp24-like"/>
</dbReference>
<evidence type="ECO:0000256" key="4">
    <source>
        <dbReference type="ARBA" id="ARBA00022729"/>
    </source>
</evidence>
<protein>
    <recommendedName>
        <fullName evidence="8">GOLD domain-containing protein</fullName>
    </recommendedName>
</protein>
<feature type="region of interest" description="Disordered" evidence="7">
    <location>
        <begin position="65"/>
        <end position="117"/>
    </location>
</feature>
<dbReference type="AlphaFoldDB" id="A0A8J9SC80"/>
<gene>
    <name evidence="9" type="ORF">PTTT1_LOCUS36498</name>
</gene>
<evidence type="ECO:0000256" key="3">
    <source>
        <dbReference type="ARBA" id="ARBA00022692"/>
    </source>
</evidence>
<evidence type="ECO:0000256" key="6">
    <source>
        <dbReference type="ARBA" id="ARBA00023136"/>
    </source>
</evidence>
<dbReference type="Pfam" id="PF01105">
    <property type="entry name" value="EMP24_GP25L"/>
    <property type="match status" value="1"/>
</dbReference>
<comment type="similarity">
    <text evidence="2">Belongs to the EMP24/GP25L family.</text>
</comment>
<evidence type="ECO:0000256" key="1">
    <source>
        <dbReference type="ARBA" id="ARBA00004479"/>
    </source>
</evidence>
<dbReference type="Proteomes" id="UP000836788">
    <property type="component" value="Chromosome 3"/>
</dbReference>